<sequence length="168" mass="18451">MRPMIKFTPNRDWANSGYVTPAGKRMSWVLVTLGLLLIVFGAWLGIQRRQFLSHAAHTRGTVVVMAESPDDHGTPIYTPIFTYKDAAGHEWRSKSGSGNSPAQYHVGETVDVYYSPQRPAVAELSGFFALWSGSVFACGIGLFFFLGGVFLIRLSRLPVRRSGPGVGM</sequence>
<reference evidence="2 3" key="1">
    <citation type="journal article" date="2019" name="Int. J. Syst. Evol. Microbiol.">
        <title>Capsulimonas corticalis gen. nov., sp. nov., an aerobic capsulated bacterium, of a novel bacterial order, Capsulimonadales ord. nov., of the class Armatimonadia of the phylum Armatimonadetes.</title>
        <authorList>
            <person name="Li J."/>
            <person name="Kudo C."/>
            <person name="Tonouchi A."/>
        </authorList>
    </citation>
    <scope>NUCLEOTIDE SEQUENCE [LARGE SCALE GENOMIC DNA]</scope>
    <source>
        <strain evidence="2 3">AX-7</strain>
    </source>
</reference>
<dbReference type="KEGG" id="ccot:CCAX7_11420"/>
<protein>
    <recommendedName>
        <fullName evidence="1">DUF3592 domain-containing protein</fullName>
    </recommendedName>
</protein>
<dbReference type="AlphaFoldDB" id="A0A402CUV8"/>
<accession>A0A402CUV8</accession>
<proteinExistence type="predicted"/>
<dbReference type="Pfam" id="PF12158">
    <property type="entry name" value="DUF3592"/>
    <property type="match status" value="1"/>
</dbReference>
<dbReference type="InterPro" id="IPR021994">
    <property type="entry name" value="DUF3592"/>
</dbReference>
<keyword evidence="3" id="KW-1185">Reference proteome</keyword>
<dbReference type="Proteomes" id="UP000287394">
    <property type="component" value="Chromosome"/>
</dbReference>
<gene>
    <name evidence="2" type="ORF">CCAX7_11420</name>
</gene>
<feature type="domain" description="DUF3592" evidence="1">
    <location>
        <begin position="58"/>
        <end position="127"/>
    </location>
</feature>
<organism evidence="2 3">
    <name type="scientific">Capsulimonas corticalis</name>
    <dbReference type="NCBI Taxonomy" id="2219043"/>
    <lineage>
        <taxon>Bacteria</taxon>
        <taxon>Bacillati</taxon>
        <taxon>Armatimonadota</taxon>
        <taxon>Armatimonadia</taxon>
        <taxon>Capsulimonadales</taxon>
        <taxon>Capsulimonadaceae</taxon>
        <taxon>Capsulimonas</taxon>
    </lineage>
</organism>
<evidence type="ECO:0000259" key="1">
    <source>
        <dbReference type="Pfam" id="PF12158"/>
    </source>
</evidence>
<dbReference type="OrthoDB" id="954824at2"/>
<evidence type="ECO:0000313" key="2">
    <source>
        <dbReference type="EMBL" id="BDI29091.1"/>
    </source>
</evidence>
<dbReference type="EMBL" id="AP025739">
    <property type="protein sequence ID" value="BDI29091.1"/>
    <property type="molecule type" value="Genomic_DNA"/>
</dbReference>
<name>A0A402CUV8_9BACT</name>
<evidence type="ECO:0000313" key="3">
    <source>
        <dbReference type="Proteomes" id="UP000287394"/>
    </source>
</evidence>